<feature type="transmembrane region" description="Helical" evidence="1">
    <location>
        <begin position="192"/>
        <end position="212"/>
    </location>
</feature>
<sequence length="268" mass="30558">MTLQLMGSANYNLKRFNDSLGYLNRANRLLGRLEEEGFSGEDVMPMLHAVQLELANVKTTMGRREEALGNLRKCLEIKEVTFEKDSRELGKSHQDLVEAYVAVLNFKEFLSYCMKALEIHKKQLGQNSVEVAIMDAKVSSCIFKCLEKVYIEDGPMKPMLKEIGYLLWVEMMLPWLNILGKIQPVVRFEQGIMFYLLSSLVFLSALLSRSAMVNMLTPRKGSSHFYSEMDMVHSKLGAVVGKPCYASMCCFVQLDVTRRIEMLKTLLV</sequence>
<dbReference type="AlphaFoldDB" id="A0AAW2DF26"/>
<evidence type="ECO:0000256" key="1">
    <source>
        <dbReference type="SAM" id="Phobius"/>
    </source>
</evidence>
<evidence type="ECO:0000313" key="2">
    <source>
        <dbReference type="EMBL" id="KAL0009247.1"/>
    </source>
</evidence>
<dbReference type="InterPro" id="IPR011990">
    <property type="entry name" value="TPR-like_helical_dom_sf"/>
</dbReference>
<dbReference type="PANTHER" id="PTHR47459">
    <property type="entry name" value="KINESIN LIGHT CHAIN-RELATED"/>
    <property type="match status" value="1"/>
</dbReference>
<comment type="caution">
    <text evidence="2">The sequence shown here is derived from an EMBL/GenBank/DDBJ whole genome shotgun (WGS) entry which is preliminary data.</text>
</comment>
<dbReference type="Proteomes" id="UP001459277">
    <property type="component" value="Unassembled WGS sequence"/>
</dbReference>
<keyword evidence="1" id="KW-0472">Membrane</keyword>
<keyword evidence="1" id="KW-0812">Transmembrane</keyword>
<proteinExistence type="predicted"/>
<protein>
    <submittedName>
        <fullName evidence="2">Uncharacterized protein</fullName>
    </submittedName>
</protein>
<dbReference type="SUPFAM" id="SSF48452">
    <property type="entry name" value="TPR-like"/>
    <property type="match status" value="1"/>
</dbReference>
<organism evidence="2 3">
    <name type="scientific">Lithocarpus litseifolius</name>
    <dbReference type="NCBI Taxonomy" id="425828"/>
    <lineage>
        <taxon>Eukaryota</taxon>
        <taxon>Viridiplantae</taxon>
        <taxon>Streptophyta</taxon>
        <taxon>Embryophyta</taxon>
        <taxon>Tracheophyta</taxon>
        <taxon>Spermatophyta</taxon>
        <taxon>Magnoliopsida</taxon>
        <taxon>eudicotyledons</taxon>
        <taxon>Gunneridae</taxon>
        <taxon>Pentapetalae</taxon>
        <taxon>rosids</taxon>
        <taxon>fabids</taxon>
        <taxon>Fagales</taxon>
        <taxon>Fagaceae</taxon>
        <taxon>Lithocarpus</taxon>
    </lineage>
</organism>
<dbReference type="Pfam" id="PF13374">
    <property type="entry name" value="TPR_10"/>
    <property type="match status" value="1"/>
</dbReference>
<dbReference type="PANTHER" id="PTHR47459:SF1">
    <property type="entry name" value="KINESIN LIGHT CHAIN-RELATED"/>
    <property type="match status" value="1"/>
</dbReference>
<reference evidence="2 3" key="1">
    <citation type="submission" date="2024-01" db="EMBL/GenBank/DDBJ databases">
        <title>A telomere-to-telomere, gap-free genome of sweet tea (Lithocarpus litseifolius).</title>
        <authorList>
            <person name="Zhou J."/>
        </authorList>
    </citation>
    <scope>NUCLEOTIDE SEQUENCE [LARGE SCALE GENOMIC DNA]</scope>
    <source>
        <strain evidence="2">Zhou-2022a</strain>
        <tissue evidence="2">Leaf</tissue>
    </source>
</reference>
<evidence type="ECO:0000313" key="3">
    <source>
        <dbReference type="Proteomes" id="UP001459277"/>
    </source>
</evidence>
<keyword evidence="3" id="KW-1185">Reference proteome</keyword>
<keyword evidence="1" id="KW-1133">Transmembrane helix</keyword>
<name>A0AAW2DF26_9ROSI</name>
<accession>A0AAW2DF26</accession>
<gene>
    <name evidence="2" type="ORF">SO802_010749</name>
</gene>
<dbReference type="EMBL" id="JAZDWU010000003">
    <property type="protein sequence ID" value="KAL0009247.1"/>
    <property type="molecule type" value="Genomic_DNA"/>
</dbReference>
<dbReference type="Gene3D" id="1.25.40.10">
    <property type="entry name" value="Tetratricopeptide repeat domain"/>
    <property type="match status" value="1"/>
</dbReference>